<sequence length="3822" mass="420564">MFFFTASTINAQTLTHSDNTYFNAGTTVIWTLEEESAGDFTGDPFASDFDLIVKSGVDGSISSEGSSLVSVATVVSTKEYTITIDLTSYSLSNNDEFTLYYENESFETIISPNTYIYDDEDPDKPTFELQSTSLTGQFESSVYYTTETEPIFDVTDVEEGHEIELFVGADDSQDIEGSASATDNTLTAKTLSTPAVYTYYVVVTDEAGNTVTSDDIVIDYADVENPLPVAITDLTIDNNPESSEDDVTKNADVDLKFDGLTVASPEHELIILNSSDEEIARTTVDATTENIILPTLADGTHTVTYYFEDIYGNVSDETDFTFTIDTEAPSILSSTIATGYATNTQLAVTPDGDATTDDVTITFETSEELAELPKVEFSSDFPTVNNPSGNNFNVTKSDLDLSSYAAVPFEITIKDIAGNTATITTTTDGSVVYTFPDIVNKIQTSDALEYCDASSSVAFTKDGEITGGDDSYTIAWEVNIDDAGFNSIGVISEEYTENATLSAGTYEYRRVVYSQGIAFPSNTLKIIVEDNAITNTISGPSPANYFTSTIAEDIITITGNTDPDYTYEWEYSTDGENWSTIASETGEDLTYGEAINTLGDHHFRRKVTDGPCISYSDEVIINLYDPIVNNIQNDGNAVYCSGAPEVQFSTEVAVSGGDGSYTYDWWRKEDTGSDTYASLGVDTESLTDNSSLSTGTYTYKRTITSAGETVDSDPITITVYDEITGNTIVVPAKTVYNGEIATGTIQLNPGTASGGDGALKYQWQYFSGSWQDADASVNYTHNATVSDGTEIKFRRIVTDDLGECESISNEITITSLPAIQNTVAVVGNSKYCETFSSFEIQSTALSGGDDEYTIKWFREKNNEGANELTGETNPNFIETEALTAATYTYTRQVTSGGNTETSDPVVITIDAVLVNEINDISPNIFYDKIPTTFVISSKSVAGGDVNNAFVWEIKVDENNWTATAIVTEDFKDYTEITAPGTYKFRRKLTSDQCGDLYSDEVTVVLYSSLQNEIEVDGGVLAYCETFSSFELKSKTLSGSDGDYTFEWYREKNSEGAVKLAGEMNSNFIETGALTSGKYKYTRKVITASSELTSAEVEITIDALIENEIKIPPTEIIYYDKIPTTFIIENQKVGGGNTDDGYTYVWEKKEGLNNWTATGITTQDFSGYGEITTPGVYKFRRKVTSGACGELYSDSLTVNLYESVQNAIAISGGNNICEGYSSFEIETSTLSGGDGNYTFKWYKKIGDGGSEDLMGGEENENLIVTNSESEGKYTYFREAISAGQTIKSTGVVIKIQGALKNSIDDPVTSVYYGEIPGNAIVINNIEVDGGNNTYTYDWEIYDGSNWNSTGISTQNFSNFSVKITTAGEYKFRRKVTSGKCGSSYSEEKTIILYPIISNSSITLQSAAETCIGSQIFIAGTTPNGGEGNYTYQWLKQNNDDAMPSFSPTTVTTPFYFDDNVSEAGNFTFKRVVTSGLINDDALNNVEDVVVNAAPVTPTLIPTDGSSYSNGAQVKVTLDIDGITTFYCSGNGVVSNGDGSTNNTFYPALAGLGDHTITYHIKVGTCIYTHTSTIRVYDGSQPFTELSYDICETGSSIDIDMTDGTKVNVPDEIKNNYKLIETVLIDSKGDPIFSYGNSKNFTFKPTDGLESDDVGTSKLITLKAIYLHSDPLNGGIKDLSQEILLTFEPTPPIIEDGNVFNYCFDGEAIRKLKTVDAIGVIEWREVKGGAVLETGYEFDPGIVKDESSDITKTYYVTQSINGCSSEAVEVTINSYRQTEVPTLVNPGPFDICEGDPMPTLETDTGDNIKWYFEGELVGDQSTFISDISTEGIDKKDPKKFKVTSTVNDCESDEVEVVVNIIPKPSLPEVAGPVKNYCAGAVDLDDLMVKSDGPSTFTWYSDSELKNVVDGFTSTNLEIPDAPASVDGTQTFRYWVVKTKEGCNSDALQISYDIYENPPVPTLVKDVFDICAGDSPEKIQTTGSTGTIYWYKEKPEEKGYEGPNALVDGAEYTPNYVTSVSTDVQYTYYVAEKSGNDCFGPSKEITVNVYALPDEPTIQSTVEELKVCSGENLPTMKVSGENVKWYTAEDKVNSVFTGETYTPILSHKVVADSTVSYFVTSTSSQGCVSTFKEVIVEIKALPNSPQLVGAVPSYCIDENIADITVTGESNAIFEWYTSETLDIATRIEDNNATLTFTEKTAEVTELDSIHYWVTQTTPLGCASTPLKVSIPVYPTPKAPTLASTNITYCYDDDDNDNVDPIEATGEFDNITWYLDSSLKVKLPNRLLTPDNRFLPIISEFKLKNEDKTVTFYVTDKNDIGCESEPTAVNITVYKEVPLIGDELPEEISYCAGDVVQPIVLTAGENLKWYSEDYEKVAEGLIFIPNISTDVTEEESVYYYVTQTINGCEGAAQEIEIEVNPLPDNPFVDGIVPLCIGELVAPLTAYGEDGATFNWYSNETLTKEVSTAQIFVSDSLAPEVDELTSIDFWVTQTSEDKCTSAPTKVSIPVYPTPALPTLTKTDYYYCYGEEIMEMEAVGSNVVWYNEDFSEIVSNNNKFKPTFSPAESTEEYELIFFVTQKNDNYCESDPQLVTITLRKETLKPVLEDIYFEYCAGEIIQPISSTGENVKWYSDEELKNKVGDGLTFVPQDDTNVTEDTPISYYVTQTIDDCPSEAQKVDIIIYSTPAIPTADAIDPYCEGDEIAPLETNGEDGATFTWYSNVSLTNVVGTSRIVDLGITAPAFTEITNLEYWVVQTSKEGCESEPLKVNVPVYPTPAKPTIGKTSYEYCYGVSIDEMQVEGDRVTWYEDEKLTQIVKTGNAFKPQFIADESTKDYMLTYYVTQKNENQCESEPEVVNITLYKETIAPTLSQTAFEYCSGAILQPIKVEGGVNIKWYSDSDLTNQVGTGNTFTPQDDTNVTDDETINYFYTETLNGCESDYQTVTIIIYNTPTAPSIVGDNVINYCSGDELQPILVLGQSDNLKWYADENLSELLSSHSEFTPTVNNESTSVLSEDYYVTYTRNNCESPATKITVNVNPLPVISLLGITDGDVFCKTDASPVVQALPSNGTLTSSTGVVIRNNTEILLGNSPLGKHTLNYTVTNENNCVDSLLISFTIVDAPKVNFSETILCDSKEVTFYDETSIPADDNLTEILEWRYNFGDNEGGVTLYSAEEAKEYTHTYSATGNHDVTLTIITNQNCSEISYEKTIFINSPPVVQFEWSVSEFGSEMQFKEHLEIVNKDPIEYRHWDFGDGTSSTAMNPKHQYTEVGSYLVTYEVRTEKGCSNILQQEVYVLPHPVLLTEDDFYFQNFDFDDGDWKATANNTNISWEYGIPMTTNFSSTNNAWVTNLDSTYFENEESFLNLPSFDISGLTKPMLSFDMKIDIENGIDGAILQYSLDSGQTWYLLGDVEDPINWYNSQSILADPGNQIFGTNTLSKGWTGTNATYGYESGEYLSVRHQLDNFIGEQHLRLRFAFKSNSAQEYEGLVIDNFFIGNRQKVVLIESMTNAAQEASNRAMSSLGEHLATMESDVLSINYHINLEGFVDDLNKDNQEASSGRKFFYGVTNAPRTIVDGNLGAEPKHTDDFLEEFENNVYQRTLLDPEFSIELNTDNLANTGQLGVSLTSHGTFDAADSEILLHIVMIEKSISGVEVTKDISEHLNVMKSMSPAPGAEGTSFFGRSWNVGSTETVFVDWANASVYNTENVELIVFVQDNVSKEIFQAMSYQLDPSLLTTGIINSTELPTDLEWNIYPNPASSVIQVSTTEFINQGGWEISNINGQKVKEGTFSGNRYSVSVEDLASGVYLIRNTSDGKYLPRTLRFVVAK</sequence>
<comment type="caution">
    <text evidence="2">The sequence shown here is derived from an EMBL/GenBank/DDBJ whole genome shotgun (WGS) entry which is preliminary data.</text>
</comment>
<dbReference type="EMBL" id="JABANE010000024">
    <property type="protein sequence ID" value="NME68479.1"/>
    <property type="molecule type" value="Genomic_DNA"/>
</dbReference>
<dbReference type="SMART" id="SM00089">
    <property type="entry name" value="PKD"/>
    <property type="match status" value="2"/>
</dbReference>
<accession>A0A7X9RU11</accession>
<dbReference type="NCBIfam" id="TIGR04183">
    <property type="entry name" value="Por_Secre_tail"/>
    <property type="match status" value="1"/>
</dbReference>
<dbReference type="Pfam" id="PF18962">
    <property type="entry name" value="Por_Secre_tail"/>
    <property type="match status" value="1"/>
</dbReference>
<evidence type="ECO:0000313" key="3">
    <source>
        <dbReference type="Proteomes" id="UP000576082"/>
    </source>
</evidence>
<organism evidence="2 3">
    <name type="scientific">Flammeovirga aprica JL-4</name>
    <dbReference type="NCBI Taxonomy" id="694437"/>
    <lineage>
        <taxon>Bacteria</taxon>
        <taxon>Pseudomonadati</taxon>
        <taxon>Bacteroidota</taxon>
        <taxon>Cytophagia</taxon>
        <taxon>Cytophagales</taxon>
        <taxon>Flammeovirgaceae</taxon>
        <taxon>Flammeovirga</taxon>
    </lineage>
</organism>
<keyword evidence="3" id="KW-1185">Reference proteome</keyword>
<dbReference type="InterPro" id="IPR035986">
    <property type="entry name" value="PKD_dom_sf"/>
</dbReference>
<dbReference type="InterPro" id="IPR044023">
    <property type="entry name" value="Ig_7"/>
</dbReference>
<dbReference type="Pfam" id="PF18911">
    <property type="entry name" value="PKD_4"/>
    <property type="match status" value="2"/>
</dbReference>
<dbReference type="Pfam" id="PF19081">
    <property type="entry name" value="Ig_7"/>
    <property type="match status" value="2"/>
</dbReference>
<dbReference type="InterPro" id="IPR022409">
    <property type="entry name" value="PKD/Chitinase_dom"/>
</dbReference>
<feature type="domain" description="PKD" evidence="1">
    <location>
        <begin position="3245"/>
        <end position="3290"/>
    </location>
</feature>
<dbReference type="PROSITE" id="PS50093">
    <property type="entry name" value="PKD"/>
    <property type="match status" value="2"/>
</dbReference>
<reference evidence="2 3" key="1">
    <citation type="submission" date="2020-04" db="EMBL/GenBank/DDBJ databases">
        <title>Flammeovirga sp. SR4, a novel species isolated from seawater.</title>
        <authorList>
            <person name="Wang X."/>
        </authorList>
    </citation>
    <scope>NUCLEOTIDE SEQUENCE [LARGE SCALE GENOMIC DNA]</scope>
    <source>
        <strain evidence="2 3">ATCC 23126</strain>
    </source>
</reference>
<dbReference type="InterPro" id="IPR026444">
    <property type="entry name" value="Secre_tail"/>
</dbReference>
<protein>
    <submittedName>
        <fullName evidence="2">PKD domain-containing protein</fullName>
    </submittedName>
</protein>
<evidence type="ECO:0000259" key="1">
    <source>
        <dbReference type="PROSITE" id="PS50093"/>
    </source>
</evidence>
<evidence type="ECO:0000313" key="2">
    <source>
        <dbReference type="EMBL" id="NME68479.1"/>
    </source>
</evidence>
<dbReference type="Proteomes" id="UP000576082">
    <property type="component" value="Unassembled WGS sequence"/>
</dbReference>
<feature type="domain" description="PKD" evidence="1">
    <location>
        <begin position="3152"/>
        <end position="3190"/>
    </location>
</feature>
<dbReference type="Gene3D" id="2.60.40.10">
    <property type="entry name" value="Immunoglobulins"/>
    <property type="match status" value="5"/>
</dbReference>
<dbReference type="Gene3D" id="2.60.120.260">
    <property type="entry name" value="Galactose-binding domain-like"/>
    <property type="match status" value="1"/>
</dbReference>
<dbReference type="SUPFAM" id="SSF49299">
    <property type="entry name" value="PKD domain"/>
    <property type="match status" value="2"/>
</dbReference>
<gene>
    <name evidence="2" type="ORF">HHU12_10960</name>
</gene>
<dbReference type="CDD" id="cd00146">
    <property type="entry name" value="PKD"/>
    <property type="match status" value="1"/>
</dbReference>
<dbReference type="RefSeq" id="WP_169656782.1">
    <property type="nucleotide sequence ID" value="NZ_JABANE010000024.1"/>
</dbReference>
<name>A0A7X9RU11_9BACT</name>
<dbReference type="InterPro" id="IPR013783">
    <property type="entry name" value="Ig-like_fold"/>
</dbReference>
<dbReference type="InterPro" id="IPR000601">
    <property type="entry name" value="PKD_dom"/>
</dbReference>
<proteinExistence type="predicted"/>